<feature type="region of interest" description="Disordered" evidence="1">
    <location>
        <begin position="110"/>
        <end position="130"/>
    </location>
</feature>
<reference evidence="4" key="1">
    <citation type="submission" date="2016-04" db="EMBL/GenBank/DDBJ databases">
        <title>Cephalotus genome sequencing.</title>
        <authorList>
            <person name="Fukushima K."/>
            <person name="Hasebe M."/>
            <person name="Fang X."/>
        </authorList>
    </citation>
    <scope>NUCLEOTIDE SEQUENCE [LARGE SCALE GENOMIC DNA]</scope>
    <source>
        <strain evidence="4">cv. St1</strain>
    </source>
</reference>
<proteinExistence type="predicted"/>
<evidence type="ECO:0000313" key="4">
    <source>
        <dbReference type="Proteomes" id="UP000187406"/>
    </source>
</evidence>
<keyword evidence="2" id="KW-1133">Transmembrane helix</keyword>
<dbReference type="Proteomes" id="UP000187406">
    <property type="component" value="Unassembled WGS sequence"/>
</dbReference>
<keyword evidence="4" id="KW-1185">Reference proteome</keyword>
<evidence type="ECO:0008006" key="5">
    <source>
        <dbReference type="Google" id="ProtNLM"/>
    </source>
</evidence>
<keyword evidence="2" id="KW-0812">Transmembrane</keyword>
<dbReference type="AlphaFoldDB" id="A0A1Q3BT82"/>
<evidence type="ECO:0000313" key="3">
    <source>
        <dbReference type="EMBL" id="GAV71171.1"/>
    </source>
</evidence>
<dbReference type="OrthoDB" id="196103at2759"/>
<evidence type="ECO:0000256" key="1">
    <source>
        <dbReference type="SAM" id="MobiDB-lite"/>
    </source>
</evidence>
<feature type="transmembrane region" description="Helical" evidence="2">
    <location>
        <begin position="18"/>
        <end position="38"/>
    </location>
</feature>
<sequence length="176" mass="19317">MGVEEESKSKSLRYNSPIVQVSLIGLVCFCCPGMLNALSGMGGGGQVDPIAANNANTALCATFVVFGILGSSIYNVLGPHLTLFAGCSTHVLYASSFLCYNHHQPNLRRRSWGPPRGQGRASVGGARRHHDLLSSPEPQGLLHLPLLEHLQYGWRHRWPHPLHPQLPLRRGRCLRQ</sequence>
<dbReference type="EMBL" id="BDDD01000882">
    <property type="protein sequence ID" value="GAV71171.1"/>
    <property type="molecule type" value="Genomic_DNA"/>
</dbReference>
<feature type="transmembrane region" description="Helical" evidence="2">
    <location>
        <begin position="50"/>
        <end position="74"/>
    </location>
</feature>
<name>A0A1Q3BT82_CEPFO</name>
<keyword evidence="2" id="KW-0472">Membrane</keyword>
<evidence type="ECO:0000256" key="2">
    <source>
        <dbReference type="SAM" id="Phobius"/>
    </source>
</evidence>
<dbReference type="InParanoid" id="A0A1Q3BT82"/>
<accession>A0A1Q3BT82</accession>
<gene>
    <name evidence="3" type="ORF">CFOL_v3_14665</name>
</gene>
<comment type="caution">
    <text evidence="3">The sequence shown here is derived from an EMBL/GenBank/DDBJ whole genome shotgun (WGS) entry which is preliminary data.</text>
</comment>
<organism evidence="3 4">
    <name type="scientific">Cephalotus follicularis</name>
    <name type="common">Albany pitcher plant</name>
    <dbReference type="NCBI Taxonomy" id="3775"/>
    <lineage>
        <taxon>Eukaryota</taxon>
        <taxon>Viridiplantae</taxon>
        <taxon>Streptophyta</taxon>
        <taxon>Embryophyta</taxon>
        <taxon>Tracheophyta</taxon>
        <taxon>Spermatophyta</taxon>
        <taxon>Magnoliopsida</taxon>
        <taxon>eudicotyledons</taxon>
        <taxon>Gunneridae</taxon>
        <taxon>Pentapetalae</taxon>
        <taxon>rosids</taxon>
        <taxon>fabids</taxon>
        <taxon>Oxalidales</taxon>
        <taxon>Cephalotaceae</taxon>
        <taxon>Cephalotus</taxon>
    </lineage>
</organism>
<protein>
    <recommendedName>
        <fullName evidence="5">UNC-93 domain-containing protein</fullName>
    </recommendedName>
</protein>